<sequence>MAKTGSRAKYGRSPSSRTEDSHDGYEHRKKKRQNRLSDSDLTNKFPIPPPIVPPGFNQMMNPLNPAEGMPMIVPGMPLPPPIFMNMPLPPPDSDPEEIKKALKMIMANFPVPRPKDGKLPFPPTHKHPSLRKRNRRDAVPEHQEVSTEELFERQIDKSLDQFLKQDDFSFSLTQIPGLVMKRFLKSNTINEIERAASRRNQKVRFLDYLDLAKLDSGPQTTCCTPSLEKTYRDYRSLGLGKVEGVLPFVDGLE</sequence>
<reference evidence="2" key="1">
    <citation type="submission" date="2022-07" db="EMBL/GenBank/DDBJ databases">
        <title>Evaluation of T. orientalis genome assembly methods using nanopore sequencing and analysis of variation between genomes.</title>
        <authorList>
            <person name="Yam J."/>
            <person name="Micallef M.L."/>
            <person name="Liu M."/>
            <person name="Djordjevic S.P."/>
            <person name="Bogema D.R."/>
            <person name="Jenkins C."/>
        </authorList>
    </citation>
    <scope>NUCLEOTIDE SEQUENCE</scope>
    <source>
        <strain evidence="2">Fish Creek</strain>
    </source>
</reference>
<protein>
    <submittedName>
        <fullName evidence="2">Uncharacterized protein</fullName>
    </submittedName>
</protein>
<evidence type="ECO:0000256" key="1">
    <source>
        <dbReference type="SAM" id="MobiDB-lite"/>
    </source>
</evidence>
<proteinExistence type="predicted"/>
<dbReference type="EMBL" id="CP056065">
    <property type="protein sequence ID" value="UKJ87639.2"/>
    <property type="molecule type" value="Genomic_DNA"/>
</dbReference>
<evidence type="ECO:0000313" key="3">
    <source>
        <dbReference type="Proteomes" id="UP000244803"/>
    </source>
</evidence>
<feature type="region of interest" description="Disordered" evidence="1">
    <location>
        <begin position="1"/>
        <end position="53"/>
    </location>
</feature>
<dbReference type="OrthoDB" id="10389625at2759"/>
<feature type="compositionally biased region" description="Basic and acidic residues" evidence="1">
    <location>
        <begin position="136"/>
        <end position="147"/>
    </location>
</feature>
<accession>A0A976M3H0</accession>
<dbReference type="AlphaFoldDB" id="A0A976M3H0"/>
<feature type="region of interest" description="Disordered" evidence="1">
    <location>
        <begin position="111"/>
        <end position="147"/>
    </location>
</feature>
<evidence type="ECO:0000313" key="2">
    <source>
        <dbReference type="EMBL" id="UKJ87639.2"/>
    </source>
</evidence>
<organism evidence="2 3">
    <name type="scientific">Theileria orientalis</name>
    <dbReference type="NCBI Taxonomy" id="68886"/>
    <lineage>
        <taxon>Eukaryota</taxon>
        <taxon>Sar</taxon>
        <taxon>Alveolata</taxon>
        <taxon>Apicomplexa</taxon>
        <taxon>Aconoidasida</taxon>
        <taxon>Piroplasmida</taxon>
        <taxon>Theileriidae</taxon>
        <taxon>Theileria</taxon>
    </lineage>
</organism>
<name>A0A976M3H0_THEOR</name>
<feature type="compositionally biased region" description="Basic residues" evidence="1">
    <location>
        <begin position="124"/>
        <end position="135"/>
    </location>
</feature>
<dbReference type="Proteomes" id="UP000244803">
    <property type="component" value="Chromosome 1"/>
</dbReference>
<gene>
    <name evidence="2" type="ORF">MACJ_000075</name>
</gene>
<feature type="compositionally biased region" description="Basic and acidic residues" evidence="1">
    <location>
        <begin position="17"/>
        <end position="26"/>
    </location>
</feature>